<sequence length="386" mass="43713">MKLTDEQLKAKDEIINFIFDDKQKQIILQGHAGTGKTTILKAIKDEYEAIFTLGNALGLEKRHWQFCATTNKAVEALNANGIKARTVHSFFGLSACDTPFKKVSPINHIVVIDECSYLNYEQLAHIQSVCKKIIYVGDKNQLTPVGLNHAPVYYADIAMVELTQTIRQQNAPKIRDYCDKLREAITTNSDTPAIVLGKEVVHLNQKQFEQQIKQDFANYDGSQKILGLKNTTVQKYNNLLAKEIKAGDILINNNYHQSTNLANNAKVLVRQVYGDMTLLGVKVTHCCIDTMSYGHYDVYIPKSATGMSRAFKKSKEENNWTVYNEFIDLRQPYAQTIHKAQGSTYSTVYIHLNDLDSVETKKEKNRLLYVAFSRATDKVYLTGELP</sequence>
<dbReference type="Pfam" id="PF13538">
    <property type="entry name" value="UvrD_C_2"/>
    <property type="match status" value="1"/>
</dbReference>
<evidence type="ECO:0000259" key="1">
    <source>
        <dbReference type="Pfam" id="PF13538"/>
    </source>
</evidence>
<dbReference type="CDD" id="cd18809">
    <property type="entry name" value="SF1_C_RecD"/>
    <property type="match status" value="1"/>
</dbReference>
<dbReference type="InterPro" id="IPR027417">
    <property type="entry name" value="P-loop_NTPase"/>
</dbReference>
<gene>
    <name evidence="2" type="ORF">A9Z60_03585</name>
</gene>
<comment type="caution">
    <text evidence="2">The sequence shown here is derived from an EMBL/GenBank/DDBJ whole genome shotgun (WGS) entry which is preliminary data.</text>
</comment>
<dbReference type="InterPro" id="IPR027785">
    <property type="entry name" value="UvrD-like_helicase_C"/>
</dbReference>
<dbReference type="Gene3D" id="3.40.50.300">
    <property type="entry name" value="P-loop containing nucleotide triphosphate hydrolases"/>
    <property type="match status" value="2"/>
</dbReference>
<organism evidence="2 3">
    <name type="scientific">Moraxella nonliquefaciens</name>
    <dbReference type="NCBI Taxonomy" id="478"/>
    <lineage>
        <taxon>Bacteria</taxon>
        <taxon>Pseudomonadati</taxon>
        <taxon>Pseudomonadota</taxon>
        <taxon>Gammaproteobacteria</taxon>
        <taxon>Moraxellales</taxon>
        <taxon>Moraxellaceae</taxon>
        <taxon>Moraxella</taxon>
    </lineage>
</organism>
<dbReference type="PANTHER" id="PTHR47642">
    <property type="entry name" value="ATP-DEPENDENT DNA HELICASE"/>
    <property type="match status" value="1"/>
</dbReference>
<protein>
    <recommendedName>
        <fullName evidence="1">UvrD-like helicase C-terminal domain-containing protein</fullName>
    </recommendedName>
</protein>
<evidence type="ECO:0000313" key="2">
    <source>
        <dbReference type="EMBL" id="OBX49462.1"/>
    </source>
</evidence>
<proteinExistence type="predicted"/>
<dbReference type="OrthoDB" id="9763659at2"/>
<name>A0A1B8PIF3_MORNO</name>
<reference evidence="2 3" key="1">
    <citation type="submission" date="2016-06" db="EMBL/GenBank/DDBJ databases">
        <title>Draft genome of Moraxella nonliquefaciens CCUG 60284.</title>
        <authorList>
            <person name="Salva-Serra F."/>
            <person name="Engstrom-Jakobsson H."/>
            <person name="Thorell K."/>
            <person name="Gonzales-Siles L."/>
            <person name="Karlsson R."/>
            <person name="Boulund F."/>
            <person name="Engstrand L."/>
            <person name="Kristiansson E."/>
            <person name="Moore E."/>
        </authorList>
    </citation>
    <scope>NUCLEOTIDE SEQUENCE [LARGE SCALE GENOMIC DNA]</scope>
    <source>
        <strain evidence="2 3">CCUG 60284</strain>
    </source>
</reference>
<accession>A0A1B8PIF3</accession>
<dbReference type="InterPro" id="IPR051055">
    <property type="entry name" value="PIF1_helicase"/>
</dbReference>
<dbReference type="AlphaFoldDB" id="A0A1B8PIF3"/>
<dbReference type="SUPFAM" id="SSF52540">
    <property type="entry name" value="P-loop containing nucleoside triphosphate hydrolases"/>
    <property type="match status" value="1"/>
</dbReference>
<dbReference type="RefSeq" id="WP_066893690.1">
    <property type="nucleotide sequence ID" value="NZ_LZDN01000039.1"/>
</dbReference>
<dbReference type="Proteomes" id="UP000092671">
    <property type="component" value="Unassembled WGS sequence"/>
</dbReference>
<evidence type="ECO:0000313" key="3">
    <source>
        <dbReference type="Proteomes" id="UP000092671"/>
    </source>
</evidence>
<dbReference type="EMBL" id="LZDN01000039">
    <property type="protein sequence ID" value="OBX49462.1"/>
    <property type="molecule type" value="Genomic_DNA"/>
</dbReference>
<feature type="domain" description="UvrD-like helicase C-terminal" evidence="1">
    <location>
        <begin position="333"/>
        <end position="382"/>
    </location>
</feature>
<dbReference type="Pfam" id="PF13604">
    <property type="entry name" value="AAA_30"/>
    <property type="match status" value="1"/>
</dbReference>